<evidence type="ECO:0000256" key="1">
    <source>
        <dbReference type="SAM" id="MobiDB-lite"/>
    </source>
</evidence>
<dbReference type="AlphaFoldDB" id="A0A165GR75"/>
<feature type="region of interest" description="Disordered" evidence="1">
    <location>
        <begin position="62"/>
        <end position="145"/>
    </location>
</feature>
<evidence type="ECO:0000313" key="3">
    <source>
        <dbReference type="Proteomes" id="UP000076632"/>
    </source>
</evidence>
<sequence length="145" mass="15605">MMGNPWGNDSLLRLKRRAIGTPASSRERPELLSKVRVCVRPRRGSVLVHQTGKSWFELKVGGTRNLTRQNSDGAGGGRRRCDEMRWSDGDRSKKAISGQMKTKKEKDLKKRGKESERADSWLDQVDGGGPSGGGGGGGGGGGNVV</sequence>
<reference evidence="2 3" key="1">
    <citation type="journal article" date="2016" name="Fungal Biol.">
        <title>The genome of Xylona heveae provides a window into fungal endophytism.</title>
        <authorList>
            <person name="Gazis R."/>
            <person name="Kuo A."/>
            <person name="Riley R."/>
            <person name="LaButti K."/>
            <person name="Lipzen A."/>
            <person name="Lin J."/>
            <person name="Amirebrahimi M."/>
            <person name="Hesse C.N."/>
            <person name="Spatafora J.W."/>
            <person name="Henrissat B."/>
            <person name="Hainaut M."/>
            <person name="Grigoriev I.V."/>
            <person name="Hibbett D.S."/>
        </authorList>
    </citation>
    <scope>NUCLEOTIDE SEQUENCE [LARGE SCALE GENOMIC DNA]</scope>
    <source>
        <strain evidence="2 3">TC161</strain>
    </source>
</reference>
<evidence type="ECO:0000313" key="2">
    <source>
        <dbReference type="EMBL" id="KZF22492.1"/>
    </source>
</evidence>
<keyword evidence="3" id="KW-1185">Reference proteome</keyword>
<accession>A0A165GR75</accession>
<dbReference type="EMBL" id="KV407458">
    <property type="protein sequence ID" value="KZF22492.1"/>
    <property type="molecule type" value="Genomic_DNA"/>
</dbReference>
<dbReference type="InParanoid" id="A0A165GR75"/>
<gene>
    <name evidence="2" type="ORF">L228DRAFT_127217</name>
</gene>
<feature type="compositionally biased region" description="Gly residues" evidence="1">
    <location>
        <begin position="126"/>
        <end position="145"/>
    </location>
</feature>
<dbReference type="RefSeq" id="XP_018188047.1">
    <property type="nucleotide sequence ID" value="XM_018329062.1"/>
</dbReference>
<proteinExistence type="predicted"/>
<dbReference type="GeneID" id="28894199"/>
<protein>
    <submittedName>
        <fullName evidence="2">Uncharacterized protein</fullName>
    </submittedName>
</protein>
<dbReference type="Proteomes" id="UP000076632">
    <property type="component" value="Unassembled WGS sequence"/>
</dbReference>
<feature type="compositionally biased region" description="Basic and acidic residues" evidence="1">
    <location>
        <begin position="79"/>
        <end position="93"/>
    </location>
</feature>
<name>A0A165GR75_XYLHT</name>
<feature type="compositionally biased region" description="Basic and acidic residues" evidence="1">
    <location>
        <begin position="102"/>
        <end position="120"/>
    </location>
</feature>
<organism evidence="2 3">
    <name type="scientific">Xylona heveae (strain CBS 132557 / TC161)</name>
    <dbReference type="NCBI Taxonomy" id="1328760"/>
    <lineage>
        <taxon>Eukaryota</taxon>
        <taxon>Fungi</taxon>
        <taxon>Dikarya</taxon>
        <taxon>Ascomycota</taxon>
        <taxon>Pezizomycotina</taxon>
        <taxon>Xylonomycetes</taxon>
        <taxon>Xylonales</taxon>
        <taxon>Xylonaceae</taxon>
        <taxon>Xylona</taxon>
    </lineage>
</organism>